<dbReference type="KEGG" id="azo:azo2077"/>
<dbReference type="PANTHER" id="PTHR45228">
    <property type="entry name" value="CYCLIC DI-GMP PHOSPHODIESTERASE TM_0186-RELATED"/>
    <property type="match status" value="1"/>
</dbReference>
<evidence type="ECO:0000259" key="2">
    <source>
        <dbReference type="PROSITE" id="PS51832"/>
    </source>
</evidence>
<dbReference type="EMBL" id="AM406670">
    <property type="protein sequence ID" value="CAL94694.1"/>
    <property type="molecule type" value="Genomic_DNA"/>
</dbReference>
<dbReference type="InterPro" id="IPR052020">
    <property type="entry name" value="Cyclic_di-GMP/3'3'-cGAMP_PDE"/>
</dbReference>
<dbReference type="AlphaFoldDB" id="A1K789"/>
<dbReference type="HOGENOM" id="CLU_000445_92_1_4"/>
<dbReference type="Proteomes" id="UP000002588">
    <property type="component" value="Chromosome"/>
</dbReference>
<proteinExistence type="predicted"/>
<dbReference type="Pfam" id="PF13487">
    <property type="entry name" value="HD_5"/>
    <property type="match status" value="1"/>
</dbReference>
<dbReference type="Pfam" id="PF11871">
    <property type="entry name" value="DUF3391"/>
    <property type="match status" value="1"/>
</dbReference>
<evidence type="ECO:0000313" key="4">
    <source>
        <dbReference type="Proteomes" id="UP000002588"/>
    </source>
</evidence>
<protein>
    <submittedName>
        <fullName evidence="3">HD-domain containing protein</fullName>
    </submittedName>
</protein>
<name>A1K789_AZOSB</name>
<dbReference type="InterPro" id="IPR021812">
    <property type="entry name" value="DUF3391"/>
</dbReference>
<dbReference type="CDD" id="cd00077">
    <property type="entry name" value="HDc"/>
    <property type="match status" value="1"/>
</dbReference>
<dbReference type="STRING" id="62928.azo2077"/>
<evidence type="ECO:0000313" key="3">
    <source>
        <dbReference type="EMBL" id="CAL94694.1"/>
    </source>
</evidence>
<keyword evidence="1" id="KW-0175">Coiled coil</keyword>
<organism evidence="3 4">
    <name type="scientific">Azoarcus sp. (strain BH72)</name>
    <dbReference type="NCBI Taxonomy" id="418699"/>
    <lineage>
        <taxon>Bacteria</taxon>
        <taxon>Pseudomonadati</taxon>
        <taxon>Pseudomonadota</taxon>
        <taxon>Betaproteobacteria</taxon>
        <taxon>Rhodocyclales</taxon>
        <taxon>Zoogloeaceae</taxon>
        <taxon>Azoarcus</taxon>
    </lineage>
</organism>
<sequence>MQKLSVDRLRPGLYVSLASVGWMRHPFLLNEFRISSEKQLAALRELGIATIDWDPARSTAEPLPETQPAGGSEDDTVDFGAAALDAMLDEKRARLEHLRQRREGLARRERQFEQEAAAAAEILKGFPARANEAHARCKALVADVVAGLVGTESMVVHLVNQKARDPGPSAHALNVMVLSLLLGRAARLLEDELRLLGVGALLHDLGKAELPPRIVRAAERTPPEETYYRAHIGYGIKALAAVRELPVAVRNIVACHHEHSDGSGFPNALAGEKIPRLARIVAIANRYDNLCNPFDLTTAKTPSVALRQLFAAEGKHFDGTLLQLFVKTLGVFPPGSFVQLSNGATGLVIETHEDDLLHPLVMLYDRDVPRSEAMLLDLKEVELKVESALSPARLPLEVVEYLAPRGRVDYYVEGAGG</sequence>
<dbReference type="GO" id="GO:0008081">
    <property type="term" value="F:phosphoric diester hydrolase activity"/>
    <property type="evidence" value="ECO:0007669"/>
    <property type="project" value="UniProtKB-ARBA"/>
</dbReference>
<dbReference type="PROSITE" id="PS51832">
    <property type="entry name" value="HD_GYP"/>
    <property type="match status" value="1"/>
</dbReference>
<gene>
    <name evidence="3" type="ordered locus">azo2077</name>
</gene>
<feature type="domain" description="HD-GYP" evidence="2">
    <location>
        <begin position="146"/>
        <end position="341"/>
    </location>
</feature>
<dbReference type="InterPro" id="IPR003607">
    <property type="entry name" value="HD/PDEase_dom"/>
</dbReference>
<dbReference type="InterPro" id="IPR037522">
    <property type="entry name" value="HD_GYP_dom"/>
</dbReference>
<accession>A1K789</accession>
<dbReference type="RefSeq" id="WP_011765808.1">
    <property type="nucleotide sequence ID" value="NC_008702.1"/>
</dbReference>
<dbReference type="SMART" id="SM00471">
    <property type="entry name" value="HDc"/>
    <property type="match status" value="1"/>
</dbReference>
<keyword evidence="4" id="KW-1185">Reference proteome</keyword>
<dbReference type="SUPFAM" id="SSF109604">
    <property type="entry name" value="HD-domain/PDEase-like"/>
    <property type="match status" value="1"/>
</dbReference>
<feature type="coiled-coil region" evidence="1">
    <location>
        <begin position="81"/>
        <end position="115"/>
    </location>
</feature>
<evidence type="ECO:0000256" key="1">
    <source>
        <dbReference type="SAM" id="Coils"/>
    </source>
</evidence>
<reference evidence="3 4" key="1">
    <citation type="journal article" date="2006" name="Nat. Biotechnol.">
        <title>Complete genome of the mutualistic, N2-fixing grass endophyte Azoarcus sp. strain BH72.</title>
        <authorList>
            <person name="Krause A."/>
            <person name="Ramakumar A."/>
            <person name="Bartels D."/>
            <person name="Battistoni F."/>
            <person name="Bekel T."/>
            <person name="Boch J."/>
            <person name="Boehm M."/>
            <person name="Friedrich F."/>
            <person name="Hurek T."/>
            <person name="Krause L."/>
            <person name="Linke B."/>
            <person name="McHardy A.C."/>
            <person name="Sarkar A."/>
            <person name="Schneiker S."/>
            <person name="Syed A.A."/>
            <person name="Thauer R."/>
            <person name="Vorhoelter F.-J."/>
            <person name="Weidner S."/>
            <person name="Puehler A."/>
            <person name="Reinhold-Hurek B."/>
            <person name="Kaiser O."/>
            <person name="Goesmann A."/>
        </authorList>
    </citation>
    <scope>NUCLEOTIDE SEQUENCE [LARGE SCALE GENOMIC DNA]</scope>
    <source>
        <strain evidence="3 4">BH72</strain>
    </source>
</reference>
<dbReference type="Gene3D" id="1.10.3210.10">
    <property type="entry name" value="Hypothetical protein af1432"/>
    <property type="match status" value="1"/>
</dbReference>
<dbReference type="PANTHER" id="PTHR45228:SF4">
    <property type="entry name" value="LIPOPROTEIN"/>
    <property type="match status" value="1"/>
</dbReference>
<dbReference type="eggNOG" id="COG2206">
    <property type="taxonomic scope" value="Bacteria"/>
</dbReference>